<comment type="caution">
    <text evidence="1">The sequence shown here is derived from an EMBL/GenBank/DDBJ whole genome shotgun (WGS) entry which is preliminary data.</text>
</comment>
<dbReference type="EMBL" id="BRPK01000004">
    <property type="protein sequence ID" value="GLB37574.1"/>
    <property type="molecule type" value="Genomic_DNA"/>
</dbReference>
<keyword evidence="2" id="KW-1185">Reference proteome</keyword>
<proteinExistence type="predicted"/>
<sequence>MSKYTLWVILGPFAASTDWAQKKAARETTMKARDIRPNMVDLQSKPPTIGKTVVLNLKAAPAPNHLSRDGVSLSQLFRGPRLAAVTHLYTAFFDLVRHGGLEIEIGERFASSPA</sequence>
<reference evidence="1" key="1">
    <citation type="submission" date="2022-07" db="EMBL/GenBank/DDBJ databases">
        <title>The genome of Lyophyllum shimeji provides insight into the initial evolution of ectomycorrhizal fungal genome.</title>
        <authorList>
            <person name="Kobayashi Y."/>
            <person name="Shibata T."/>
            <person name="Hirakawa H."/>
            <person name="Shigenobu S."/>
            <person name="Nishiyama T."/>
            <person name="Yamada A."/>
            <person name="Hasebe M."/>
            <person name="Kawaguchi M."/>
        </authorList>
    </citation>
    <scope>NUCLEOTIDE SEQUENCE</scope>
    <source>
        <strain evidence="1">AT787</strain>
    </source>
</reference>
<dbReference type="AlphaFoldDB" id="A0A9P3PLE9"/>
<evidence type="ECO:0000313" key="1">
    <source>
        <dbReference type="EMBL" id="GLB37574.1"/>
    </source>
</evidence>
<dbReference type="OrthoDB" id="3171356at2759"/>
<gene>
    <name evidence="1" type="ORF">LshimejAT787_0406250</name>
</gene>
<evidence type="ECO:0000313" key="2">
    <source>
        <dbReference type="Proteomes" id="UP001063166"/>
    </source>
</evidence>
<name>A0A9P3PLE9_LYOSH</name>
<protein>
    <submittedName>
        <fullName evidence="1">Uncharacterized protein</fullName>
    </submittedName>
</protein>
<dbReference type="Proteomes" id="UP001063166">
    <property type="component" value="Unassembled WGS sequence"/>
</dbReference>
<accession>A0A9P3PLE9</accession>
<organism evidence="1 2">
    <name type="scientific">Lyophyllum shimeji</name>
    <name type="common">Hon-shimeji</name>
    <name type="synonym">Tricholoma shimeji</name>
    <dbReference type="NCBI Taxonomy" id="47721"/>
    <lineage>
        <taxon>Eukaryota</taxon>
        <taxon>Fungi</taxon>
        <taxon>Dikarya</taxon>
        <taxon>Basidiomycota</taxon>
        <taxon>Agaricomycotina</taxon>
        <taxon>Agaricomycetes</taxon>
        <taxon>Agaricomycetidae</taxon>
        <taxon>Agaricales</taxon>
        <taxon>Tricholomatineae</taxon>
        <taxon>Lyophyllaceae</taxon>
        <taxon>Lyophyllum</taxon>
    </lineage>
</organism>